<keyword evidence="1" id="KW-1133">Transmembrane helix</keyword>
<dbReference type="Proteomes" id="UP000178085">
    <property type="component" value="Unassembled WGS sequence"/>
</dbReference>
<proteinExistence type="predicted"/>
<evidence type="ECO:0000313" key="2">
    <source>
        <dbReference type="EMBL" id="OGB73348.1"/>
    </source>
</evidence>
<reference evidence="2 3" key="1">
    <citation type="journal article" date="2016" name="Nat. Commun.">
        <title>Thousands of microbial genomes shed light on interconnected biogeochemical processes in an aquifer system.</title>
        <authorList>
            <person name="Anantharaman K."/>
            <person name="Brown C.T."/>
            <person name="Hug L.A."/>
            <person name="Sharon I."/>
            <person name="Castelle C.J."/>
            <person name="Probst A.J."/>
            <person name="Thomas B.C."/>
            <person name="Singh A."/>
            <person name="Wilkins M.J."/>
            <person name="Karaoz U."/>
            <person name="Brodie E.L."/>
            <person name="Williams K.H."/>
            <person name="Hubbard S.S."/>
            <person name="Banfield J.F."/>
        </authorList>
    </citation>
    <scope>NUCLEOTIDE SEQUENCE [LARGE SCALE GENOMIC DNA]</scope>
</reference>
<sequence length="104" mass="11480">MKKSATAIWVLGLGQAISAGVVLWGWTWFMTNLDKFVNTADKPNATGFVLMPVTFVITAVLSAGAVLGYPIFLALNKNWSKALWLVGWTLIWLAVFAIVLIYLY</sequence>
<dbReference type="EMBL" id="METD01000001">
    <property type="protein sequence ID" value="OGB73348.1"/>
    <property type="molecule type" value="Genomic_DNA"/>
</dbReference>
<organism evidence="2 3">
    <name type="scientific">candidate division Kazan bacterium RIFCSPLOWO2_01_FULL_45_19</name>
    <dbReference type="NCBI Taxonomy" id="1798538"/>
    <lineage>
        <taxon>Bacteria</taxon>
        <taxon>Bacteria division Kazan-3B-28</taxon>
    </lineage>
</organism>
<dbReference type="AlphaFoldDB" id="A0A1F4NPY2"/>
<feature type="transmembrane region" description="Helical" evidence="1">
    <location>
        <begin position="7"/>
        <end position="29"/>
    </location>
</feature>
<protein>
    <submittedName>
        <fullName evidence="2">Uncharacterized protein</fullName>
    </submittedName>
</protein>
<feature type="transmembrane region" description="Helical" evidence="1">
    <location>
        <begin position="82"/>
        <end position="103"/>
    </location>
</feature>
<gene>
    <name evidence="2" type="ORF">A3K51_00510</name>
</gene>
<feature type="transmembrane region" description="Helical" evidence="1">
    <location>
        <begin position="49"/>
        <end position="75"/>
    </location>
</feature>
<evidence type="ECO:0000256" key="1">
    <source>
        <dbReference type="SAM" id="Phobius"/>
    </source>
</evidence>
<comment type="caution">
    <text evidence="2">The sequence shown here is derived from an EMBL/GenBank/DDBJ whole genome shotgun (WGS) entry which is preliminary data.</text>
</comment>
<keyword evidence="1" id="KW-0472">Membrane</keyword>
<name>A0A1F4NPY2_UNCK3</name>
<keyword evidence="1" id="KW-0812">Transmembrane</keyword>
<accession>A0A1F4NPY2</accession>
<evidence type="ECO:0000313" key="3">
    <source>
        <dbReference type="Proteomes" id="UP000178085"/>
    </source>
</evidence>